<dbReference type="GeneID" id="36405901"/>
<evidence type="ECO:0000313" key="1">
    <source>
        <dbReference type="EMBL" id="CEG40660.1"/>
    </source>
</evidence>
<reference evidence="2" key="1">
    <citation type="submission" date="2014-09" db="EMBL/GenBank/DDBJ databases">
        <authorList>
            <person name="Sharma Rahul"/>
            <person name="Thines Marco"/>
        </authorList>
    </citation>
    <scope>NUCLEOTIDE SEQUENCE [LARGE SCALE GENOMIC DNA]</scope>
</reference>
<dbReference type="RefSeq" id="XP_024577029.1">
    <property type="nucleotide sequence ID" value="XM_024726342.1"/>
</dbReference>
<accession>A0A0P1AJ91</accession>
<dbReference type="EMBL" id="CCYD01000523">
    <property type="protein sequence ID" value="CEG40660.1"/>
    <property type="molecule type" value="Genomic_DNA"/>
</dbReference>
<keyword evidence="2" id="KW-1185">Reference proteome</keyword>
<evidence type="ECO:0000313" key="2">
    <source>
        <dbReference type="Proteomes" id="UP000054928"/>
    </source>
</evidence>
<dbReference type="Proteomes" id="UP000054928">
    <property type="component" value="Unassembled WGS sequence"/>
</dbReference>
<protein>
    <submittedName>
        <fullName evidence="1">Uncharacterized protein</fullName>
    </submittedName>
</protein>
<proteinExistence type="predicted"/>
<dbReference type="AlphaFoldDB" id="A0A0P1AJ91"/>
<organism evidence="1 2">
    <name type="scientific">Plasmopara halstedii</name>
    <name type="common">Downy mildew of sunflower</name>
    <dbReference type="NCBI Taxonomy" id="4781"/>
    <lineage>
        <taxon>Eukaryota</taxon>
        <taxon>Sar</taxon>
        <taxon>Stramenopiles</taxon>
        <taxon>Oomycota</taxon>
        <taxon>Peronosporomycetes</taxon>
        <taxon>Peronosporales</taxon>
        <taxon>Peronosporaceae</taxon>
        <taxon>Plasmopara</taxon>
    </lineage>
</organism>
<name>A0A0P1AJ91_PLAHL</name>
<sequence length="102" mass="11968">MRLNLNEAPENKALDNSNAIIEDEIKKARDIHDQASVDSKEAAGKWIKLFKRWIFLDFSREQIQLIFHRVFLNEEEVSKYMTYIDKIVGRDPGHSSPHENVK</sequence>